<evidence type="ECO:0000313" key="1">
    <source>
        <dbReference type="EMBL" id="SEH06386.1"/>
    </source>
</evidence>
<accession>A0A1H6FB78</accession>
<organism evidence="1 2">
    <name type="scientific">Candidatus Venteria ishoeyi</name>
    <dbReference type="NCBI Taxonomy" id="1899563"/>
    <lineage>
        <taxon>Bacteria</taxon>
        <taxon>Pseudomonadati</taxon>
        <taxon>Pseudomonadota</taxon>
        <taxon>Gammaproteobacteria</taxon>
        <taxon>Thiotrichales</taxon>
        <taxon>Thiotrichaceae</taxon>
        <taxon>Venteria</taxon>
    </lineage>
</organism>
<proteinExistence type="predicted"/>
<protein>
    <submittedName>
        <fullName evidence="1">Uncharacterized protein</fullName>
    </submittedName>
</protein>
<gene>
    <name evidence="1" type="ORF">MBHS_02247</name>
</gene>
<name>A0A1H6FB78_9GAMM</name>
<reference evidence="1 2" key="1">
    <citation type="submission" date="2016-10" db="EMBL/GenBank/DDBJ databases">
        <authorList>
            <person name="de Groot N.N."/>
        </authorList>
    </citation>
    <scope>NUCLEOTIDE SEQUENCE [LARGE SCALE GENOMIC DNA]</scope>
    <source>
        <strain evidence="1">MBHS1</strain>
    </source>
</reference>
<dbReference type="EMBL" id="FMSV02000487">
    <property type="protein sequence ID" value="SEH06386.1"/>
    <property type="molecule type" value="Genomic_DNA"/>
</dbReference>
<evidence type="ECO:0000313" key="2">
    <source>
        <dbReference type="Proteomes" id="UP000236724"/>
    </source>
</evidence>
<sequence>MSKERDKRYNGYILNYEKGHDNWEFTTVLEAFANSSGIVKSKLKKHFGEEYEAKLEDFVYQNAEKVMQLATLDENSISQAATKLKKESEKTPDKVFLLERSNAKPYYIIKGKLLLFAKDRMTSIDGVETFSQPVTDIWDDVLPNDLHNEGPESVTLLANRQNI</sequence>
<dbReference type="AlphaFoldDB" id="A0A1H6FB78"/>
<keyword evidence="2" id="KW-1185">Reference proteome</keyword>
<dbReference type="Proteomes" id="UP000236724">
    <property type="component" value="Unassembled WGS sequence"/>
</dbReference>